<evidence type="ECO:0000256" key="3">
    <source>
        <dbReference type="ARBA" id="ARBA00022723"/>
    </source>
</evidence>
<dbReference type="GO" id="GO:0046872">
    <property type="term" value="F:metal ion binding"/>
    <property type="evidence" value="ECO:0007669"/>
    <property type="project" value="UniProtKB-KW"/>
</dbReference>
<reference evidence="10" key="2">
    <citation type="submission" date="2025-08" db="UniProtKB">
        <authorList>
            <consortium name="Ensembl"/>
        </authorList>
    </citation>
    <scope>IDENTIFICATION</scope>
</reference>
<dbReference type="InterPro" id="IPR032630">
    <property type="entry name" value="P_typ_ATPase_c"/>
</dbReference>
<feature type="compositionally biased region" description="Low complexity" evidence="7">
    <location>
        <begin position="493"/>
        <end position="504"/>
    </location>
</feature>
<evidence type="ECO:0000256" key="7">
    <source>
        <dbReference type="SAM" id="MobiDB-lite"/>
    </source>
</evidence>
<feature type="region of interest" description="Disordered" evidence="7">
    <location>
        <begin position="555"/>
        <end position="612"/>
    </location>
</feature>
<dbReference type="GO" id="GO:0005802">
    <property type="term" value="C:trans-Golgi network"/>
    <property type="evidence" value="ECO:0007669"/>
    <property type="project" value="TreeGrafter"/>
</dbReference>
<evidence type="ECO:0000256" key="5">
    <source>
        <dbReference type="ARBA" id="ARBA00022989"/>
    </source>
</evidence>
<dbReference type="SUPFAM" id="SSF81665">
    <property type="entry name" value="Calcium ATPase, transmembrane domain M"/>
    <property type="match status" value="1"/>
</dbReference>
<feature type="region of interest" description="Disordered" evidence="7">
    <location>
        <begin position="446"/>
        <end position="479"/>
    </location>
</feature>
<reference evidence="10" key="1">
    <citation type="submission" date="2019-05" db="EMBL/GenBank/DDBJ databases">
        <authorList>
            <person name="Zhang S."/>
            <person name="Liu J."/>
        </authorList>
    </citation>
    <scope>NUCLEOTIDE SEQUENCE [LARGE SCALE GENOMIC DNA]</scope>
</reference>
<evidence type="ECO:0000313" key="11">
    <source>
        <dbReference type="Proteomes" id="UP000694520"/>
    </source>
</evidence>
<dbReference type="InterPro" id="IPR036412">
    <property type="entry name" value="HAD-like_sf"/>
</dbReference>
<evidence type="ECO:0000256" key="4">
    <source>
        <dbReference type="ARBA" id="ARBA00022842"/>
    </source>
</evidence>
<dbReference type="Ensembl" id="ENSBGRT00000032424.1">
    <property type="protein sequence ID" value="ENSBGRP00000028011.1"/>
    <property type="gene ID" value="ENSBGRG00000017718.1"/>
</dbReference>
<dbReference type="GO" id="GO:0016887">
    <property type="term" value="F:ATP hydrolysis activity"/>
    <property type="evidence" value="ECO:0007669"/>
    <property type="project" value="InterPro"/>
</dbReference>
<reference evidence="10" key="3">
    <citation type="submission" date="2025-09" db="UniProtKB">
        <authorList>
            <consortium name="Ensembl"/>
        </authorList>
    </citation>
    <scope>IDENTIFICATION</scope>
</reference>
<dbReference type="Pfam" id="PF16212">
    <property type="entry name" value="PhoLip_ATPase_C"/>
    <property type="match status" value="1"/>
</dbReference>
<evidence type="ECO:0000259" key="9">
    <source>
        <dbReference type="Pfam" id="PF16212"/>
    </source>
</evidence>
<dbReference type="Gene3D" id="3.40.50.1000">
    <property type="entry name" value="HAD superfamily/HAD-like"/>
    <property type="match status" value="1"/>
</dbReference>
<keyword evidence="3" id="KW-0479">Metal-binding</keyword>
<feature type="region of interest" description="Disordered" evidence="7">
    <location>
        <begin position="485"/>
        <end position="504"/>
    </location>
</feature>
<evidence type="ECO:0000256" key="1">
    <source>
        <dbReference type="ARBA" id="ARBA00004141"/>
    </source>
</evidence>
<feature type="domain" description="P-type ATPase C-terminal" evidence="9">
    <location>
        <begin position="101"/>
        <end position="351"/>
    </location>
</feature>
<dbReference type="GO" id="GO:0005886">
    <property type="term" value="C:plasma membrane"/>
    <property type="evidence" value="ECO:0007669"/>
    <property type="project" value="TreeGrafter"/>
</dbReference>
<dbReference type="NCBIfam" id="TIGR01494">
    <property type="entry name" value="ATPase_P-type"/>
    <property type="match status" value="1"/>
</dbReference>
<feature type="transmembrane region" description="Helical" evidence="8">
    <location>
        <begin position="278"/>
        <end position="303"/>
    </location>
</feature>
<dbReference type="PANTHER" id="PTHR24092">
    <property type="entry name" value="PROBABLE PHOSPHOLIPID-TRANSPORTING ATPASE"/>
    <property type="match status" value="1"/>
</dbReference>
<dbReference type="PANTHER" id="PTHR24092:SF78">
    <property type="entry name" value="PHOSPHOLIPID-TRANSPORTING ATPASE IK"/>
    <property type="match status" value="1"/>
</dbReference>
<dbReference type="GO" id="GO:0045332">
    <property type="term" value="P:phospholipid translocation"/>
    <property type="evidence" value="ECO:0007669"/>
    <property type="project" value="TreeGrafter"/>
</dbReference>
<dbReference type="InterPro" id="IPR001757">
    <property type="entry name" value="P_typ_ATPase"/>
</dbReference>
<feature type="transmembrane region" description="Helical" evidence="8">
    <location>
        <begin position="210"/>
        <end position="232"/>
    </location>
</feature>
<keyword evidence="4" id="KW-0460">Magnesium</keyword>
<name>A0A8B9XXG5_BOSMU</name>
<dbReference type="SUPFAM" id="SSF56784">
    <property type="entry name" value="HAD-like"/>
    <property type="match status" value="1"/>
</dbReference>
<evidence type="ECO:0000256" key="2">
    <source>
        <dbReference type="ARBA" id="ARBA00022692"/>
    </source>
</evidence>
<dbReference type="Proteomes" id="UP000694520">
    <property type="component" value="Chromosome 8"/>
</dbReference>
<accession>A0A8B9XXG5</accession>
<feature type="transmembrane region" description="Helical" evidence="8">
    <location>
        <begin position="252"/>
        <end position="271"/>
    </location>
</feature>
<feature type="transmembrane region" description="Helical" evidence="8">
    <location>
        <begin position="132"/>
        <end position="152"/>
    </location>
</feature>
<dbReference type="InterPro" id="IPR023298">
    <property type="entry name" value="ATPase_P-typ_TM_dom_sf"/>
</dbReference>
<dbReference type="FunFam" id="3.40.50.1000:FF:000490">
    <property type="match status" value="1"/>
</dbReference>
<comment type="subcellular location">
    <subcellularLocation>
        <location evidence="1">Membrane</location>
        <topology evidence="1">Multi-pass membrane protein</topology>
    </subcellularLocation>
</comment>
<organism evidence="10 11">
    <name type="scientific">Bos mutus grunniens</name>
    <name type="common">Wild yak</name>
    <name type="synonym">Bos grunniens</name>
    <dbReference type="NCBI Taxonomy" id="30521"/>
    <lineage>
        <taxon>Eukaryota</taxon>
        <taxon>Metazoa</taxon>
        <taxon>Chordata</taxon>
        <taxon>Craniata</taxon>
        <taxon>Vertebrata</taxon>
        <taxon>Euteleostomi</taxon>
        <taxon>Mammalia</taxon>
        <taxon>Eutheria</taxon>
        <taxon>Laurasiatheria</taxon>
        <taxon>Artiodactyla</taxon>
        <taxon>Ruminantia</taxon>
        <taxon>Pecora</taxon>
        <taxon>Bovidae</taxon>
        <taxon>Bovinae</taxon>
        <taxon>Bos</taxon>
    </lineage>
</organism>
<dbReference type="GO" id="GO:0140326">
    <property type="term" value="F:ATPase-coupled intramembrane lipid transporter activity"/>
    <property type="evidence" value="ECO:0007669"/>
    <property type="project" value="TreeGrafter"/>
</dbReference>
<keyword evidence="5 8" id="KW-1133">Transmembrane helix</keyword>
<keyword evidence="6 8" id="KW-0472">Membrane</keyword>
<dbReference type="GeneTree" id="ENSGT00940000160463"/>
<evidence type="ECO:0000256" key="8">
    <source>
        <dbReference type="SAM" id="Phobius"/>
    </source>
</evidence>
<feature type="transmembrane region" description="Helical" evidence="8">
    <location>
        <begin position="164"/>
        <end position="184"/>
    </location>
</feature>
<dbReference type="GO" id="GO:0005524">
    <property type="term" value="F:ATP binding"/>
    <property type="evidence" value="ECO:0007669"/>
    <property type="project" value="InterPro"/>
</dbReference>
<dbReference type="AlphaFoldDB" id="A0A8B9XXG5"/>
<keyword evidence="11" id="KW-1185">Reference proteome</keyword>
<dbReference type="InterPro" id="IPR023214">
    <property type="entry name" value="HAD_sf"/>
</dbReference>
<protein>
    <recommendedName>
        <fullName evidence="9">P-type ATPase C-terminal domain-containing protein</fullName>
    </recommendedName>
</protein>
<feature type="transmembrane region" description="Helical" evidence="8">
    <location>
        <begin position="323"/>
        <end position="347"/>
    </location>
</feature>
<proteinExistence type="predicted"/>
<evidence type="ECO:0000313" key="10">
    <source>
        <dbReference type="Ensembl" id="ENSBGRP00000028011.1"/>
    </source>
</evidence>
<keyword evidence="2 8" id="KW-0812">Transmembrane</keyword>
<dbReference type="GO" id="GO:0007030">
    <property type="term" value="P:Golgi organization"/>
    <property type="evidence" value="ECO:0007669"/>
    <property type="project" value="TreeGrafter"/>
</dbReference>
<evidence type="ECO:0000256" key="6">
    <source>
        <dbReference type="ARBA" id="ARBA00023136"/>
    </source>
</evidence>
<sequence>MWRTLGIQLRSSGLAPQHEGSKTLRSAEERRERAFVELASRCQAVICCRVTPKQKALIVALVKKYQNVVTLAIGDGANDVNMIKTADIGVGVAGQEGMQAVQNSDYVLAQFCFLRRLLLVHGRWSYMRVCKFLRYFLYKTLAGMMVQIWFAFYSGFTAQPLYEGWFLALFNLLYSTLPVLYIGLFEQDVSAERSLELPELYIAGQKEELFNYWVILQAIAHGTATSLVNFFMTLWVSQNSAGPVSLSDYQSFAVVVALSSLLSITMEVILITRYWTVLSVLAIFLSLCFYVVMTSLTQSMWLFKHSPKNFPFLYADLNVLTQPPIMLVILLNVSLNTLPMLAFRVIYQALKKPQRKEEVEKVTSEEIIAVESVPCIRRESPARRSSYAFSHREGYADLITQGTILRRSPGVNSDMLVDHTMPPDEPSGSMKESSWYPRKMSFLGRKRHSHHGKVSSEDMQPPSEEKLTYSPESLPPTEMPLSALESQMTSVESQTLPSSQLSLQSQPAYLPQEKTSLWNIRKLSWKNWPYVWQKEPEPRREGILPVSSSNLSAVMETVPPSAKGSSISEQPMEVEPSPVEREPSPMEWLPEPSGDQAAPNLAEQLPWPLGHQ</sequence>